<evidence type="ECO:0000256" key="4">
    <source>
        <dbReference type="ARBA" id="ARBA00019232"/>
    </source>
</evidence>
<dbReference type="PANTHER" id="PTHR43390:SF1">
    <property type="entry name" value="CHLOROPLAST PROCESSING PEPTIDASE"/>
    <property type="match status" value="1"/>
</dbReference>
<dbReference type="Pfam" id="PF10502">
    <property type="entry name" value="Peptidase_S26"/>
    <property type="match status" value="3"/>
</dbReference>
<keyword evidence="5" id="KW-0378">Hydrolase</keyword>
<feature type="transmembrane region" description="Helical" evidence="8">
    <location>
        <begin position="43"/>
        <end position="62"/>
    </location>
</feature>
<dbReference type="EC" id="3.4.21.89" evidence="3"/>
<evidence type="ECO:0000256" key="7">
    <source>
        <dbReference type="PIRSR" id="PIRSR600223-1"/>
    </source>
</evidence>
<dbReference type="EMBL" id="DXCK01000120">
    <property type="protein sequence ID" value="HIZ02359.1"/>
    <property type="molecule type" value="Genomic_DNA"/>
</dbReference>
<dbReference type="GO" id="GO:0004252">
    <property type="term" value="F:serine-type endopeptidase activity"/>
    <property type="evidence" value="ECO:0007669"/>
    <property type="project" value="InterPro"/>
</dbReference>
<dbReference type="GO" id="GO:0016020">
    <property type="term" value="C:membrane"/>
    <property type="evidence" value="ECO:0007669"/>
    <property type="project" value="InterPro"/>
</dbReference>
<accession>A0A9D2A6Y5</accession>
<evidence type="ECO:0000256" key="6">
    <source>
        <dbReference type="ARBA" id="ARBA00029906"/>
    </source>
</evidence>
<evidence type="ECO:0000313" key="11">
    <source>
        <dbReference type="Proteomes" id="UP000824023"/>
    </source>
</evidence>
<keyword evidence="8" id="KW-0472">Membrane</keyword>
<evidence type="ECO:0000259" key="9">
    <source>
        <dbReference type="Pfam" id="PF10502"/>
    </source>
</evidence>
<dbReference type="PANTHER" id="PTHR43390">
    <property type="entry name" value="SIGNAL PEPTIDASE I"/>
    <property type="match status" value="1"/>
</dbReference>
<dbReference type="PROSITE" id="PS00761">
    <property type="entry name" value="SPASE_I_3"/>
    <property type="match status" value="1"/>
</dbReference>
<keyword evidence="8" id="KW-1133">Transmembrane helix</keyword>
<feature type="domain" description="Peptidase S26" evidence="9">
    <location>
        <begin position="404"/>
        <end position="482"/>
    </location>
</feature>
<dbReference type="CDD" id="cd06530">
    <property type="entry name" value="S26_SPase_I"/>
    <property type="match status" value="1"/>
</dbReference>
<dbReference type="InterPro" id="IPR036286">
    <property type="entry name" value="LexA/Signal_pep-like_sf"/>
</dbReference>
<name>A0A9D2A6Y5_9BACE</name>
<evidence type="ECO:0000256" key="2">
    <source>
        <dbReference type="ARBA" id="ARBA00009370"/>
    </source>
</evidence>
<evidence type="ECO:0000256" key="8">
    <source>
        <dbReference type="SAM" id="Phobius"/>
    </source>
</evidence>
<comment type="catalytic activity">
    <reaction evidence="1">
        <text>Cleavage of hydrophobic, N-terminal signal or leader sequences from secreted and periplasmic proteins.</text>
        <dbReference type="EC" id="3.4.21.89"/>
    </reaction>
</comment>
<evidence type="ECO:0000313" key="10">
    <source>
        <dbReference type="EMBL" id="HIZ02359.1"/>
    </source>
</evidence>
<feature type="transmembrane region" description="Helical" evidence="8">
    <location>
        <begin position="74"/>
        <end position="96"/>
    </location>
</feature>
<proteinExistence type="inferred from homology"/>
<dbReference type="InterPro" id="IPR019533">
    <property type="entry name" value="Peptidase_S26"/>
</dbReference>
<protein>
    <recommendedName>
        <fullName evidence="4">Signal peptidase I</fullName>
        <ecNumber evidence="3">3.4.21.89</ecNumber>
    </recommendedName>
    <alternativeName>
        <fullName evidence="6">Leader peptidase I</fullName>
    </alternativeName>
</protein>
<organism evidence="10 11">
    <name type="scientific">Candidatus Bacteroides merdipullorum</name>
    <dbReference type="NCBI Taxonomy" id="2838474"/>
    <lineage>
        <taxon>Bacteria</taxon>
        <taxon>Pseudomonadati</taxon>
        <taxon>Bacteroidota</taxon>
        <taxon>Bacteroidia</taxon>
        <taxon>Bacteroidales</taxon>
        <taxon>Bacteroidaceae</taxon>
        <taxon>Bacteroides</taxon>
    </lineage>
</organism>
<dbReference type="PRINTS" id="PR00727">
    <property type="entry name" value="LEADERPTASE"/>
</dbReference>
<evidence type="ECO:0000256" key="3">
    <source>
        <dbReference type="ARBA" id="ARBA00013208"/>
    </source>
</evidence>
<dbReference type="InterPro" id="IPR000223">
    <property type="entry name" value="Pept_S26A_signal_pept_1"/>
</dbReference>
<evidence type="ECO:0000256" key="5">
    <source>
        <dbReference type="ARBA" id="ARBA00022801"/>
    </source>
</evidence>
<gene>
    <name evidence="10" type="ORF">H9819_08965</name>
</gene>
<dbReference type="GO" id="GO:0006465">
    <property type="term" value="P:signal peptide processing"/>
    <property type="evidence" value="ECO:0007669"/>
    <property type="project" value="InterPro"/>
</dbReference>
<feature type="domain" description="Peptidase S26" evidence="9">
    <location>
        <begin position="75"/>
        <end position="181"/>
    </location>
</feature>
<comment type="similarity">
    <text evidence="2">Belongs to the peptidase S26 family.</text>
</comment>
<evidence type="ECO:0000256" key="1">
    <source>
        <dbReference type="ARBA" id="ARBA00000677"/>
    </source>
</evidence>
<dbReference type="InterPro" id="IPR019758">
    <property type="entry name" value="Pept_S26A_signal_pept_1_CS"/>
</dbReference>
<dbReference type="Proteomes" id="UP000824023">
    <property type="component" value="Unassembled WGS sequence"/>
</dbReference>
<feature type="domain" description="Peptidase S26" evidence="9">
    <location>
        <begin position="226"/>
        <end position="283"/>
    </location>
</feature>
<comment type="caution">
    <text evidence="10">The sequence shown here is derived from an EMBL/GenBank/DDBJ whole genome shotgun (WGS) entry which is preliminary data.</text>
</comment>
<reference evidence="10" key="2">
    <citation type="submission" date="2021-04" db="EMBL/GenBank/DDBJ databases">
        <authorList>
            <person name="Gilroy R."/>
        </authorList>
    </citation>
    <scope>NUCLEOTIDE SEQUENCE</scope>
    <source>
        <strain evidence="10">ChiHjej12B11-24981</strain>
    </source>
</reference>
<dbReference type="GO" id="GO:0009003">
    <property type="term" value="F:signal peptidase activity"/>
    <property type="evidence" value="ECO:0007669"/>
    <property type="project" value="UniProtKB-EC"/>
</dbReference>
<feature type="active site" evidence="7">
    <location>
        <position position="255"/>
    </location>
</feature>
<reference evidence="10" key="1">
    <citation type="journal article" date="2021" name="PeerJ">
        <title>Extensive microbial diversity within the chicken gut microbiome revealed by metagenomics and culture.</title>
        <authorList>
            <person name="Gilroy R."/>
            <person name="Ravi A."/>
            <person name="Getino M."/>
            <person name="Pursley I."/>
            <person name="Horton D.L."/>
            <person name="Alikhan N.F."/>
            <person name="Baker D."/>
            <person name="Gharbi K."/>
            <person name="Hall N."/>
            <person name="Watson M."/>
            <person name="Adriaenssens E.M."/>
            <person name="Foster-Nyarko E."/>
            <person name="Jarju S."/>
            <person name="Secka A."/>
            <person name="Antonio M."/>
            <person name="Oren A."/>
            <person name="Chaudhuri R.R."/>
            <person name="La Ragione R."/>
            <person name="Hildebrand F."/>
            <person name="Pallen M.J."/>
        </authorList>
    </citation>
    <scope>NUCLEOTIDE SEQUENCE</scope>
    <source>
        <strain evidence="10">ChiHjej12B11-24981</strain>
    </source>
</reference>
<dbReference type="AlphaFoldDB" id="A0A9D2A6Y5"/>
<dbReference type="SUPFAM" id="SSF51306">
    <property type="entry name" value="LexA/Signal peptidase"/>
    <property type="match status" value="3"/>
</dbReference>
<keyword evidence="8" id="KW-0812">Transmembrane</keyword>
<feature type="transmembrane region" description="Helical" evidence="8">
    <location>
        <begin position="20"/>
        <end position="37"/>
    </location>
</feature>
<dbReference type="Gene3D" id="2.10.109.10">
    <property type="entry name" value="Umud Fragment, subunit A"/>
    <property type="match status" value="2"/>
</dbReference>
<feature type="active site" evidence="7">
    <location>
        <position position="105"/>
    </location>
</feature>
<sequence length="508" mass="59380">MEFTNNPKLDRPKTRRKNAWIKFAVVTLLYLLFLIWIRSWWGLIVLPFIFDAYITKFIPWGFWKRSKNAAVRSIMSWVDAIVFALVAVYFVNLYWFQNYQIPSSSLEKSLLVGDFLYVSKVSYGPRVPQTPLSMPLTQHTLPLFNCKSYLDWPHWDYKRVPGFGRVKLNDIVVFNFPAGDTVALNHQMEDFYSLCYREGRRLYPNPVQMDSLTRTQQRAIYDLYYEGGRKYVLNNPQTYGDIVVRPVDRRENYVKRCTGLPGDTLQIIDGQLYLNGSAVANPENLQFNYFVQTTGPLIPETLFRELGISKDDQWLFPANDAESLAVLASMGLDATDTQGRPAPVYHLPLTQKMYDTLAGNKRLVARIVREPAAYGGDVYPLNLYTRWTRDDYGPVWIPAKGASIRLTEDNLPIYRRCIEAYEGNRVEQRADGIYINGEKTDTYTFRMDYYWMMGDNRHNSLDSRYWGFVPEDHVVGKPLVVWLSLDKDRDWFDGKIRWDRLFKWVDNN</sequence>